<dbReference type="GeneID" id="104771792"/>
<dbReference type="RefSeq" id="XP_010494675.1">
    <property type="nucleotide sequence ID" value="XM_010496373.2"/>
</dbReference>
<evidence type="ECO:0000313" key="3">
    <source>
        <dbReference type="RefSeq" id="XP_010494675.1"/>
    </source>
</evidence>
<dbReference type="Proteomes" id="UP000694864">
    <property type="component" value="Chromosome 20"/>
</dbReference>
<dbReference type="SUPFAM" id="SSF48371">
    <property type="entry name" value="ARM repeat"/>
    <property type="match status" value="1"/>
</dbReference>
<dbReference type="InterPro" id="IPR044952">
    <property type="entry name" value="SUV2"/>
</dbReference>
<protein>
    <submittedName>
        <fullName evidence="3">Uncharacterized protein LOC104771792</fullName>
    </submittedName>
</protein>
<organism evidence="2 3">
    <name type="scientific">Camelina sativa</name>
    <name type="common">False flax</name>
    <name type="synonym">Myagrum sativum</name>
    <dbReference type="NCBI Taxonomy" id="90675"/>
    <lineage>
        <taxon>Eukaryota</taxon>
        <taxon>Viridiplantae</taxon>
        <taxon>Streptophyta</taxon>
        <taxon>Embryophyta</taxon>
        <taxon>Tracheophyta</taxon>
        <taxon>Spermatophyta</taxon>
        <taxon>Magnoliopsida</taxon>
        <taxon>eudicotyledons</taxon>
        <taxon>Gunneridae</taxon>
        <taxon>Pentapetalae</taxon>
        <taxon>rosids</taxon>
        <taxon>malvids</taxon>
        <taxon>Brassicales</taxon>
        <taxon>Brassicaceae</taxon>
        <taxon>Camelineae</taxon>
        <taxon>Camelina</taxon>
    </lineage>
</organism>
<dbReference type="InterPro" id="IPR016024">
    <property type="entry name" value="ARM-type_fold"/>
</dbReference>
<dbReference type="PANTHER" id="PTHR35761:SF1">
    <property type="entry name" value="PROTEIN SENSITIVE TO UV 2"/>
    <property type="match status" value="1"/>
</dbReference>
<gene>
    <name evidence="3" type="primary">LOC104771792</name>
</gene>
<dbReference type="PANTHER" id="PTHR35761">
    <property type="entry name" value="ATR INTERACTING PROTEIN"/>
    <property type="match status" value="1"/>
</dbReference>
<reference evidence="3" key="2">
    <citation type="submission" date="2025-08" db="UniProtKB">
        <authorList>
            <consortium name="RefSeq"/>
        </authorList>
    </citation>
    <scope>IDENTIFICATION</scope>
    <source>
        <tissue evidence="3">Leaf</tissue>
    </source>
</reference>
<accession>A0ABM0Y311</accession>
<reference evidence="2" key="1">
    <citation type="journal article" date="2014" name="Nat. Commun.">
        <title>The emerging biofuel crop Camelina sativa retains a highly undifferentiated hexaploid genome structure.</title>
        <authorList>
            <person name="Kagale S."/>
            <person name="Koh C."/>
            <person name="Nixon J."/>
            <person name="Bollina V."/>
            <person name="Clarke W.E."/>
            <person name="Tuteja R."/>
            <person name="Spillane C."/>
            <person name="Robinson S.J."/>
            <person name="Links M.G."/>
            <person name="Clarke C."/>
            <person name="Higgins E.E."/>
            <person name="Huebert T."/>
            <person name="Sharpe A.G."/>
            <person name="Parkin I.A."/>
        </authorList>
    </citation>
    <scope>NUCLEOTIDE SEQUENCE [LARGE SCALE GENOMIC DNA]</scope>
    <source>
        <strain evidence="2">cv. DH55</strain>
    </source>
</reference>
<proteinExistence type="predicted"/>
<sequence>MDEPFLDDDELLECVELIEATMNADGFGGLPPPPVPVSIPAPEMTTTTISSSVYHHPMQLQSYTGQRKQIPVRDPFSSYSPPRELSQRVGGRGGGFNDALMDYSTVTTARKPISPPTSSIRRFDSEKDLEIDRLKKELGRVSKQLLDLEQECSQLKKGKNKETESRNLCADKNGQCAITVHASSSKGTNLEPDVATASVHHREIDSTTGLDDKRSFKTTGVQADLANHADLSKKLLDIWCTSNYQDPRKNLISELLLACSTDLQILFSFMKISTPSQDIDKQEAKTSSNMQSSEALESEKVYHLYSAITKISYGFVNLKTLVEPLLDLCKVENAVLVHRSLHVLHVLLEHISGVEKRYEASQGNTDNAQPSWDANWHSLFELMIQIASKRTEKDVKLEALSIMNIIVMSTNAYTERETFVSKEVFGSISLLLRKEGGVHVRKEATLLFYLLLNCPKLLDSFDSLHVGRNSSDTENDSEGNLFALEAFGKIFEGLADCLTSPRKTSEDLELCRSVIMILALAASSGNSGYELLSEHKLPQDTNFLMLILQLLAAEIDSEETEFHPKAEIFKERTLLMREILILLDRLVSGSSSSATILRELTKSRDMASLTVDVATRLSRKRNLLGQPESSVERIRNTEIMDLARIFKKRVFAFLESLGDNIT</sequence>
<keyword evidence="2" id="KW-1185">Reference proteome</keyword>
<name>A0ABM0Y311_CAMSA</name>
<evidence type="ECO:0000313" key="2">
    <source>
        <dbReference type="Proteomes" id="UP000694864"/>
    </source>
</evidence>
<feature type="region of interest" description="Disordered" evidence="1">
    <location>
        <begin position="71"/>
        <end position="93"/>
    </location>
</feature>
<evidence type="ECO:0000256" key="1">
    <source>
        <dbReference type="SAM" id="MobiDB-lite"/>
    </source>
</evidence>